<keyword evidence="2" id="KW-1185">Reference proteome</keyword>
<proteinExistence type="predicted"/>
<sequence>MSAALTGQWQALIERPLAFVREHWLAECLKRDLDSATLAALRDSSRFSARVEQLLTGHFKLQPLVQLARPAQEDLAVLLLADDDFSRLPRLCGAVWHAATLSREIRGDVVSEYRQLLGDDAFSLALAQRQLAGAANLLRTPVELTQAIDRDGAACLAAWLHAQPAELQAWLRLRLEVAEPQQAHDERQVNVVRTVARLLTGSDDHE</sequence>
<reference evidence="1 2" key="1">
    <citation type="submission" date="2015-09" db="EMBL/GenBank/DDBJ databases">
        <title>Genome sequence of ICMP 13104.</title>
        <authorList>
            <person name="Visnovsky S."/>
            <person name="Lu A."/>
            <person name="Panda P."/>
            <person name="Pitman A."/>
        </authorList>
    </citation>
    <scope>NUCLEOTIDE SEQUENCE [LARGE SCALE GENOMIC DNA]</scope>
    <source>
        <strain evidence="1 2">ICMP 13104</strain>
    </source>
</reference>
<name>A0A0W0I916_PSEVI</name>
<dbReference type="EMBL" id="LKEJ01000079">
    <property type="protein sequence ID" value="KTB69591.1"/>
    <property type="molecule type" value="Genomic_DNA"/>
</dbReference>
<gene>
    <name evidence="1" type="ORF">AO067_13510</name>
</gene>
<evidence type="ECO:0000313" key="1">
    <source>
        <dbReference type="EMBL" id="KTB69591.1"/>
    </source>
</evidence>
<comment type="caution">
    <text evidence="1">The sequence shown here is derived from an EMBL/GenBank/DDBJ whole genome shotgun (WGS) entry which is preliminary data.</text>
</comment>
<protein>
    <submittedName>
        <fullName evidence="1">Type III secretion protein</fullName>
    </submittedName>
</protein>
<dbReference type="AlphaFoldDB" id="A0A0W0I916"/>
<accession>A0A0W0I916</accession>
<evidence type="ECO:0000313" key="2">
    <source>
        <dbReference type="Proteomes" id="UP000053048"/>
    </source>
</evidence>
<organism evidence="1 2">
    <name type="scientific">Pseudomonas viridiflava ICMP 13104</name>
    <dbReference type="NCBI Taxonomy" id="1198305"/>
    <lineage>
        <taxon>Bacteria</taxon>
        <taxon>Pseudomonadati</taxon>
        <taxon>Pseudomonadota</taxon>
        <taxon>Gammaproteobacteria</taxon>
        <taxon>Pseudomonadales</taxon>
        <taxon>Pseudomonadaceae</taxon>
        <taxon>Pseudomonas</taxon>
    </lineage>
</organism>
<dbReference type="Proteomes" id="UP000053048">
    <property type="component" value="Unassembled WGS sequence"/>
</dbReference>